<name>A0A8T2R847_CERRI</name>
<dbReference type="PANTHER" id="PTHR33132">
    <property type="entry name" value="OSJNBB0118P14.9 PROTEIN"/>
    <property type="match status" value="1"/>
</dbReference>
<sequence>MMVEAEKKFAAMRNSAAPASREGLEGLTRSRMQDHEAHKAVACTTPRQCLCAPTTHEGSFRCRLHRNVQNRWPKPTSGASSAATEEVNVSSLTPQMGSDAALLTQPPSKCSSLPPRPSHSISRPPLFRPGSGETVEAR</sequence>
<gene>
    <name evidence="2" type="ORF">KP509_29G029500</name>
</gene>
<dbReference type="OrthoDB" id="1924025at2759"/>
<proteinExistence type="predicted"/>
<evidence type="ECO:0000313" key="2">
    <source>
        <dbReference type="EMBL" id="KAH7291703.1"/>
    </source>
</evidence>
<feature type="compositionally biased region" description="Polar residues" evidence="1">
    <location>
        <begin position="77"/>
        <end position="96"/>
    </location>
</feature>
<keyword evidence="3" id="KW-1185">Reference proteome</keyword>
<dbReference type="Proteomes" id="UP000825935">
    <property type="component" value="Chromosome 29"/>
</dbReference>
<evidence type="ECO:0000313" key="3">
    <source>
        <dbReference type="Proteomes" id="UP000825935"/>
    </source>
</evidence>
<comment type="caution">
    <text evidence="2">The sequence shown here is derived from an EMBL/GenBank/DDBJ whole genome shotgun (WGS) entry which is preliminary data.</text>
</comment>
<dbReference type="PANTHER" id="PTHR33132:SF135">
    <property type="entry name" value="OS02G0799700 PROTEIN"/>
    <property type="match status" value="1"/>
</dbReference>
<dbReference type="AlphaFoldDB" id="A0A8T2R847"/>
<evidence type="ECO:0000256" key="1">
    <source>
        <dbReference type="SAM" id="MobiDB-lite"/>
    </source>
</evidence>
<protein>
    <submittedName>
        <fullName evidence="2">Uncharacterized protein</fullName>
    </submittedName>
</protein>
<dbReference type="EMBL" id="CM035434">
    <property type="protein sequence ID" value="KAH7291703.1"/>
    <property type="molecule type" value="Genomic_DNA"/>
</dbReference>
<accession>A0A8T2R847</accession>
<organism evidence="2 3">
    <name type="scientific">Ceratopteris richardii</name>
    <name type="common">Triangle waterfern</name>
    <dbReference type="NCBI Taxonomy" id="49495"/>
    <lineage>
        <taxon>Eukaryota</taxon>
        <taxon>Viridiplantae</taxon>
        <taxon>Streptophyta</taxon>
        <taxon>Embryophyta</taxon>
        <taxon>Tracheophyta</taxon>
        <taxon>Polypodiopsida</taxon>
        <taxon>Polypodiidae</taxon>
        <taxon>Polypodiales</taxon>
        <taxon>Pteridineae</taxon>
        <taxon>Pteridaceae</taxon>
        <taxon>Parkerioideae</taxon>
        <taxon>Ceratopteris</taxon>
    </lineage>
</organism>
<reference evidence="2" key="1">
    <citation type="submission" date="2021-08" db="EMBL/GenBank/DDBJ databases">
        <title>WGS assembly of Ceratopteris richardii.</title>
        <authorList>
            <person name="Marchant D.B."/>
            <person name="Chen G."/>
            <person name="Jenkins J."/>
            <person name="Shu S."/>
            <person name="Leebens-Mack J."/>
            <person name="Grimwood J."/>
            <person name="Schmutz J."/>
            <person name="Soltis P."/>
            <person name="Soltis D."/>
            <person name="Chen Z.-H."/>
        </authorList>
    </citation>
    <scope>NUCLEOTIDE SEQUENCE</scope>
    <source>
        <strain evidence="2">Whitten #5841</strain>
        <tissue evidence="2">Leaf</tissue>
    </source>
</reference>
<feature type="region of interest" description="Disordered" evidence="1">
    <location>
        <begin position="70"/>
        <end position="138"/>
    </location>
</feature>